<dbReference type="InterPro" id="IPR009057">
    <property type="entry name" value="Homeodomain-like_sf"/>
</dbReference>
<dbReference type="EMBL" id="JQCE01000009">
    <property type="protein sequence ID" value="KRO17704.1"/>
    <property type="molecule type" value="Genomic_DNA"/>
</dbReference>
<gene>
    <name evidence="4" type="ORF">IV56_GL002190</name>
</gene>
<dbReference type="Proteomes" id="UP000050969">
    <property type="component" value="Unassembled WGS sequence"/>
</dbReference>
<dbReference type="PANTHER" id="PTHR43479">
    <property type="entry name" value="ACREF/ENVCD OPERON REPRESSOR-RELATED"/>
    <property type="match status" value="1"/>
</dbReference>
<evidence type="ECO:0000259" key="3">
    <source>
        <dbReference type="PROSITE" id="PS50977"/>
    </source>
</evidence>
<sequence>MPHSATTSLIRFKTAFAALLLTRPLDQITVQDIVRKADVNRSTFYRHFLDINDFLDWLADTMLSEITQQFPQPQAAVLDFTQFYQYATDNRILLQAFLGSRRWTDFVTALQETVAKRYTSLLNQQTSDMPPAVQAAFLIGGHIALFNWWMQQDQPPRPAQMAIYHKALSRPR</sequence>
<dbReference type="RefSeq" id="WP_054777920.1">
    <property type="nucleotide sequence ID" value="NZ_BBBX01000022.1"/>
</dbReference>
<dbReference type="PROSITE" id="PS50977">
    <property type="entry name" value="HTH_TETR_2"/>
    <property type="match status" value="1"/>
</dbReference>
<evidence type="ECO:0000313" key="4">
    <source>
        <dbReference type="EMBL" id="KRO17704.1"/>
    </source>
</evidence>
<dbReference type="GO" id="GO:0003677">
    <property type="term" value="F:DNA binding"/>
    <property type="evidence" value="ECO:0007669"/>
    <property type="project" value="UniProtKB-UniRule"/>
</dbReference>
<dbReference type="Gene3D" id="1.10.357.10">
    <property type="entry name" value="Tetracycline Repressor, domain 2"/>
    <property type="match status" value="1"/>
</dbReference>
<dbReference type="AlphaFoldDB" id="A0A0R2MVQ6"/>
<dbReference type="InterPro" id="IPR001647">
    <property type="entry name" value="HTH_TetR"/>
</dbReference>
<keyword evidence="1 2" id="KW-0238">DNA-binding</keyword>
<proteinExistence type="predicted"/>
<comment type="caution">
    <text evidence="4">The sequence shown here is derived from an EMBL/GenBank/DDBJ whole genome shotgun (WGS) entry which is preliminary data.</text>
</comment>
<dbReference type="InterPro" id="IPR050624">
    <property type="entry name" value="HTH-type_Tx_Regulator"/>
</dbReference>
<name>A0A0R2MVQ6_9LACO</name>
<evidence type="ECO:0000256" key="2">
    <source>
        <dbReference type="PROSITE-ProRule" id="PRU00335"/>
    </source>
</evidence>
<dbReference type="PATRIC" id="fig|1293598.4.peg.2292"/>
<dbReference type="STRING" id="1293598.IV56_GL002190"/>
<dbReference type="Pfam" id="PF00440">
    <property type="entry name" value="TetR_N"/>
    <property type="match status" value="1"/>
</dbReference>
<organism evidence="4 5">
    <name type="scientific">Lacticaseibacillus saniviri JCM 17471 = DSM 24301</name>
    <dbReference type="NCBI Taxonomy" id="1293598"/>
    <lineage>
        <taxon>Bacteria</taxon>
        <taxon>Bacillati</taxon>
        <taxon>Bacillota</taxon>
        <taxon>Bacilli</taxon>
        <taxon>Lactobacillales</taxon>
        <taxon>Lactobacillaceae</taxon>
        <taxon>Lacticaseibacillus</taxon>
    </lineage>
</organism>
<accession>A0A0R2MVQ6</accession>
<dbReference type="InterPro" id="IPR039532">
    <property type="entry name" value="TetR_C_Firmicutes"/>
</dbReference>
<evidence type="ECO:0000313" key="5">
    <source>
        <dbReference type="Proteomes" id="UP000050969"/>
    </source>
</evidence>
<dbReference type="SUPFAM" id="SSF46689">
    <property type="entry name" value="Homeodomain-like"/>
    <property type="match status" value="1"/>
</dbReference>
<reference evidence="4 5" key="1">
    <citation type="journal article" date="2015" name="Genome Announc.">
        <title>Expanding the biotechnology potential of lactobacilli through comparative genomics of 213 strains and associated genera.</title>
        <authorList>
            <person name="Sun Z."/>
            <person name="Harris H.M."/>
            <person name="McCann A."/>
            <person name="Guo C."/>
            <person name="Argimon S."/>
            <person name="Zhang W."/>
            <person name="Yang X."/>
            <person name="Jeffery I.B."/>
            <person name="Cooney J.C."/>
            <person name="Kagawa T.F."/>
            <person name="Liu W."/>
            <person name="Song Y."/>
            <person name="Salvetti E."/>
            <person name="Wrobel A."/>
            <person name="Rasinkangas P."/>
            <person name="Parkhill J."/>
            <person name="Rea M.C."/>
            <person name="O'Sullivan O."/>
            <person name="Ritari J."/>
            <person name="Douillard F.P."/>
            <person name="Paul Ross R."/>
            <person name="Yang R."/>
            <person name="Briner A.E."/>
            <person name="Felis G.E."/>
            <person name="de Vos W.M."/>
            <person name="Barrangou R."/>
            <person name="Klaenhammer T.R."/>
            <person name="Caufield P.W."/>
            <person name="Cui Y."/>
            <person name="Zhang H."/>
            <person name="O'Toole P.W."/>
        </authorList>
    </citation>
    <scope>NUCLEOTIDE SEQUENCE [LARGE SCALE GENOMIC DNA]</scope>
    <source>
        <strain evidence="4 5">DSM 24301</strain>
    </source>
</reference>
<dbReference type="Pfam" id="PF14278">
    <property type="entry name" value="TetR_C_8"/>
    <property type="match status" value="1"/>
</dbReference>
<protein>
    <recommendedName>
        <fullName evidence="3">HTH tetR-type domain-containing protein</fullName>
    </recommendedName>
</protein>
<evidence type="ECO:0000256" key="1">
    <source>
        <dbReference type="ARBA" id="ARBA00023125"/>
    </source>
</evidence>
<feature type="domain" description="HTH tetR-type" evidence="3">
    <location>
        <begin position="6"/>
        <end position="66"/>
    </location>
</feature>
<dbReference type="PANTHER" id="PTHR43479:SF7">
    <property type="entry name" value="TETR-FAMILY TRANSCRIPTIONAL REGULATOR"/>
    <property type="match status" value="1"/>
</dbReference>
<feature type="DNA-binding region" description="H-T-H motif" evidence="2">
    <location>
        <begin position="29"/>
        <end position="48"/>
    </location>
</feature>
<keyword evidence="5" id="KW-1185">Reference proteome</keyword>